<dbReference type="SMART" id="SM00355">
    <property type="entry name" value="ZnF_C2H2"/>
    <property type="match status" value="3"/>
</dbReference>
<dbReference type="Pfam" id="PF00096">
    <property type="entry name" value="zf-C2H2"/>
    <property type="match status" value="2"/>
</dbReference>
<keyword evidence="10" id="KW-1185">Reference proteome</keyword>
<evidence type="ECO:0000256" key="3">
    <source>
        <dbReference type="ARBA" id="ARBA00022737"/>
    </source>
</evidence>
<evidence type="ECO:0000256" key="6">
    <source>
        <dbReference type="ARBA" id="ARBA00023242"/>
    </source>
</evidence>
<organism evidence="9 10">
    <name type="scientific">Operophtera brumata</name>
    <name type="common">Winter moth</name>
    <name type="synonym">Phalaena brumata</name>
    <dbReference type="NCBI Taxonomy" id="104452"/>
    <lineage>
        <taxon>Eukaryota</taxon>
        <taxon>Metazoa</taxon>
        <taxon>Ecdysozoa</taxon>
        <taxon>Arthropoda</taxon>
        <taxon>Hexapoda</taxon>
        <taxon>Insecta</taxon>
        <taxon>Pterygota</taxon>
        <taxon>Neoptera</taxon>
        <taxon>Endopterygota</taxon>
        <taxon>Lepidoptera</taxon>
        <taxon>Glossata</taxon>
        <taxon>Ditrysia</taxon>
        <taxon>Geometroidea</taxon>
        <taxon>Geometridae</taxon>
        <taxon>Larentiinae</taxon>
        <taxon>Operophtera</taxon>
    </lineage>
</organism>
<keyword evidence="2" id="KW-0479">Metal-binding</keyword>
<evidence type="ECO:0000313" key="9">
    <source>
        <dbReference type="EMBL" id="KOB77838.1"/>
    </source>
</evidence>
<dbReference type="Gene3D" id="3.30.160.60">
    <property type="entry name" value="Classic Zinc Finger"/>
    <property type="match status" value="3"/>
</dbReference>
<reference evidence="9 10" key="1">
    <citation type="journal article" date="2015" name="Genome Biol. Evol.">
        <title>The genome of winter moth (Operophtera brumata) provides a genomic perspective on sexual dimorphism and phenology.</title>
        <authorList>
            <person name="Derks M.F."/>
            <person name="Smit S."/>
            <person name="Salis L."/>
            <person name="Schijlen E."/>
            <person name="Bossers A."/>
            <person name="Mateman C."/>
            <person name="Pijl A.S."/>
            <person name="de Ridder D."/>
            <person name="Groenen M.A."/>
            <person name="Visser M.E."/>
            <person name="Megens H.J."/>
        </authorList>
    </citation>
    <scope>NUCLEOTIDE SEQUENCE [LARGE SCALE GENOMIC DNA]</scope>
    <source>
        <strain evidence="9">WM2013NL</strain>
        <tissue evidence="9">Head and thorax</tissue>
    </source>
</reference>
<feature type="domain" description="C2H2-type" evidence="8">
    <location>
        <begin position="98"/>
        <end position="126"/>
    </location>
</feature>
<dbReference type="Proteomes" id="UP000037510">
    <property type="component" value="Unassembled WGS sequence"/>
</dbReference>
<feature type="domain" description="C2H2-type" evidence="8">
    <location>
        <begin position="70"/>
        <end position="97"/>
    </location>
</feature>
<dbReference type="PROSITE" id="PS00028">
    <property type="entry name" value="ZINC_FINGER_C2H2_1"/>
    <property type="match status" value="3"/>
</dbReference>
<dbReference type="PANTHER" id="PTHR24394:SF29">
    <property type="entry name" value="MYONEURIN"/>
    <property type="match status" value="1"/>
</dbReference>
<keyword evidence="4 7" id="KW-0863">Zinc-finger</keyword>
<evidence type="ECO:0000256" key="7">
    <source>
        <dbReference type="PROSITE-ProRule" id="PRU00042"/>
    </source>
</evidence>
<evidence type="ECO:0000256" key="1">
    <source>
        <dbReference type="ARBA" id="ARBA00004123"/>
    </source>
</evidence>
<dbReference type="GO" id="GO:0008270">
    <property type="term" value="F:zinc ion binding"/>
    <property type="evidence" value="ECO:0007669"/>
    <property type="project" value="UniProtKB-KW"/>
</dbReference>
<comment type="subcellular location">
    <subcellularLocation>
        <location evidence="1">Nucleus</location>
    </subcellularLocation>
</comment>
<evidence type="ECO:0000256" key="4">
    <source>
        <dbReference type="ARBA" id="ARBA00022771"/>
    </source>
</evidence>
<proteinExistence type="predicted"/>
<dbReference type="PANTHER" id="PTHR24394">
    <property type="entry name" value="ZINC FINGER PROTEIN"/>
    <property type="match status" value="1"/>
</dbReference>
<protein>
    <recommendedName>
        <fullName evidence="8">C2H2-type domain-containing protein</fullName>
    </recommendedName>
</protein>
<sequence>MFHTRWHVQMHLKSHQKEGLRRACKYTSSFVLRYECPVCANMFHTRWHVQMHLKSHQKEGFFTHTKEKPFICQQCGKGFITKGKLKRHLETHQGLKKFQCHICCKFFTRPSYMRIHVRTIHGTQDYNFTDYGVVAKSTGVAPDAAHDLVQFSQQLRDSRVLTSVETHQPHHLIE</sequence>
<keyword evidence="6" id="KW-0539">Nucleus</keyword>
<feature type="non-terminal residue" evidence="9">
    <location>
        <position position="174"/>
    </location>
</feature>
<keyword evidence="3" id="KW-0677">Repeat</keyword>
<evidence type="ECO:0000313" key="10">
    <source>
        <dbReference type="Proteomes" id="UP000037510"/>
    </source>
</evidence>
<dbReference type="GO" id="GO:0000981">
    <property type="term" value="F:DNA-binding transcription factor activity, RNA polymerase II-specific"/>
    <property type="evidence" value="ECO:0007669"/>
    <property type="project" value="TreeGrafter"/>
</dbReference>
<dbReference type="STRING" id="104452.A0A0L7LQR3"/>
<name>A0A0L7LQR3_OPEBR</name>
<dbReference type="SUPFAM" id="SSF57667">
    <property type="entry name" value="beta-beta-alpha zinc fingers"/>
    <property type="match status" value="2"/>
</dbReference>
<comment type="caution">
    <text evidence="9">The sequence shown here is derived from an EMBL/GenBank/DDBJ whole genome shotgun (WGS) entry which is preliminary data.</text>
</comment>
<dbReference type="InterPro" id="IPR036236">
    <property type="entry name" value="Znf_C2H2_sf"/>
</dbReference>
<evidence type="ECO:0000259" key="8">
    <source>
        <dbReference type="PROSITE" id="PS50157"/>
    </source>
</evidence>
<dbReference type="AlphaFoldDB" id="A0A0L7LQR3"/>
<feature type="domain" description="C2H2-type" evidence="8">
    <location>
        <begin position="34"/>
        <end position="69"/>
    </location>
</feature>
<dbReference type="EMBL" id="JTDY01000295">
    <property type="protein sequence ID" value="KOB77838.1"/>
    <property type="molecule type" value="Genomic_DNA"/>
</dbReference>
<dbReference type="InterPro" id="IPR013087">
    <property type="entry name" value="Znf_C2H2_type"/>
</dbReference>
<dbReference type="FunFam" id="3.30.160.60:FF:000624">
    <property type="entry name" value="zinc finger protein 697"/>
    <property type="match status" value="1"/>
</dbReference>
<keyword evidence="5" id="KW-0862">Zinc</keyword>
<dbReference type="PROSITE" id="PS50157">
    <property type="entry name" value="ZINC_FINGER_C2H2_2"/>
    <property type="match status" value="3"/>
</dbReference>
<accession>A0A0L7LQR3</accession>
<evidence type="ECO:0000256" key="5">
    <source>
        <dbReference type="ARBA" id="ARBA00022833"/>
    </source>
</evidence>
<gene>
    <name evidence="9" type="ORF">OBRU01_03368</name>
</gene>
<dbReference type="GO" id="GO:0005634">
    <property type="term" value="C:nucleus"/>
    <property type="evidence" value="ECO:0007669"/>
    <property type="project" value="UniProtKB-SubCell"/>
</dbReference>
<evidence type="ECO:0000256" key="2">
    <source>
        <dbReference type="ARBA" id="ARBA00022723"/>
    </source>
</evidence>